<evidence type="ECO:0000313" key="5">
    <source>
        <dbReference type="EMBL" id="GAA4294319.1"/>
    </source>
</evidence>
<dbReference type="InterPro" id="IPR036188">
    <property type="entry name" value="FAD/NAD-bd_sf"/>
</dbReference>
<proteinExistence type="inferred from homology"/>
<comment type="caution">
    <text evidence="5">The sequence shown here is derived from an EMBL/GenBank/DDBJ whole genome shotgun (WGS) entry which is preliminary data.</text>
</comment>
<dbReference type="PANTHER" id="PTHR42877">
    <property type="entry name" value="L-ORNITHINE N(5)-MONOOXYGENASE-RELATED"/>
    <property type="match status" value="1"/>
</dbReference>
<dbReference type="Gene3D" id="3.50.50.60">
    <property type="entry name" value="FAD/NAD(P)-binding domain"/>
    <property type="match status" value="2"/>
</dbReference>
<sequence length="472" mass="53353">MAGILAAIKLREDDVGDVVIFEKGQSYGGTWRENHYPGVACDVPSHLYSYSFAPNPDWSHRFSPGPEIRAYFTRVAQEHGLESITRFGQEIVSCRWEDGEWRLETQRGDVGSFDVVIAATGVLHHPNIPALPGLDSFEGDWFHSARWNHDVALDGRRVGVIGTGSTAIQITGALVDRVEHYTLFQRTAQWIMPQANAVYTDEQREAFRRDPATMLNKRQEYAKIFTDGFANSLTDADSPEMHMLEDMCRQHLESAVTDEDLRERLRPDYRAGCKRLVISGDFYQAIQRPNATLVTEKIQRIEPAGVRTSDGVLHELDVLVLATGFRVDRFVRPTRVVGVNGINLDDVWSSHPTAYLSESVPGFPNFFMLNGPNGPVGNFSLIDVAEIQINYVMQLIEEIRRRPSGGLAATREATDEFEQARREAARTTIWMSGCKSWYLDADGVPATWPWTFDHFRKTLSSPDLQHFEYIGR</sequence>
<dbReference type="SUPFAM" id="SSF51905">
    <property type="entry name" value="FAD/NAD(P)-binding domain"/>
    <property type="match status" value="1"/>
</dbReference>
<name>A0ABP8F3K7_9MYCO</name>
<evidence type="ECO:0000256" key="3">
    <source>
        <dbReference type="ARBA" id="ARBA00022827"/>
    </source>
</evidence>
<keyword evidence="4" id="KW-0560">Oxidoreductase</keyword>
<dbReference type="InterPro" id="IPR051209">
    <property type="entry name" value="FAD-bind_Monooxygenase_sf"/>
</dbReference>
<keyword evidence="2" id="KW-0285">Flavoprotein</keyword>
<comment type="similarity">
    <text evidence="1">Belongs to the FAD-binding monooxygenase family.</text>
</comment>
<dbReference type="PANTHER" id="PTHR42877:SF4">
    <property type="entry name" value="FAD_NAD(P)-BINDING DOMAIN-CONTAINING PROTEIN-RELATED"/>
    <property type="match status" value="1"/>
</dbReference>
<dbReference type="InterPro" id="IPR020946">
    <property type="entry name" value="Flavin_mOase-like"/>
</dbReference>
<evidence type="ECO:0000256" key="4">
    <source>
        <dbReference type="ARBA" id="ARBA00023002"/>
    </source>
</evidence>
<accession>A0ABP8F3K7</accession>
<dbReference type="Proteomes" id="UP001501417">
    <property type="component" value="Unassembled WGS sequence"/>
</dbReference>
<evidence type="ECO:0000256" key="1">
    <source>
        <dbReference type="ARBA" id="ARBA00010139"/>
    </source>
</evidence>
<keyword evidence="6" id="KW-1185">Reference proteome</keyword>
<protein>
    <submittedName>
        <fullName evidence="5">NAD(P)/FAD-dependent oxidoreductase</fullName>
    </submittedName>
</protein>
<dbReference type="Pfam" id="PF00743">
    <property type="entry name" value="FMO-like"/>
    <property type="match status" value="1"/>
</dbReference>
<evidence type="ECO:0000313" key="6">
    <source>
        <dbReference type="Proteomes" id="UP001501417"/>
    </source>
</evidence>
<keyword evidence="3" id="KW-0274">FAD</keyword>
<evidence type="ECO:0000256" key="2">
    <source>
        <dbReference type="ARBA" id="ARBA00022630"/>
    </source>
</evidence>
<gene>
    <name evidence="5" type="ORF">GCM10023161_43520</name>
</gene>
<organism evidence="5 6">
    <name type="scientific">Mycobacterium paraffinicum</name>
    <dbReference type="NCBI Taxonomy" id="53378"/>
    <lineage>
        <taxon>Bacteria</taxon>
        <taxon>Bacillati</taxon>
        <taxon>Actinomycetota</taxon>
        <taxon>Actinomycetes</taxon>
        <taxon>Mycobacteriales</taxon>
        <taxon>Mycobacteriaceae</taxon>
        <taxon>Mycobacterium</taxon>
    </lineage>
</organism>
<reference evidence="6" key="1">
    <citation type="journal article" date="2019" name="Int. J. Syst. Evol. Microbiol.">
        <title>The Global Catalogue of Microorganisms (GCM) 10K type strain sequencing project: providing services to taxonomists for standard genome sequencing and annotation.</title>
        <authorList>
            <consortium name="The Broad Institute Genomics Platform"/>
            <consortium name="The Broad Institute Genome Sequencing Center for Infectious Disease"/>
            <person name="Wu L."/>
            <person name="Ma J."/>
        </authorList>
    </citation>
    <scope>NUCLEOTIDE SEQUENCE [LARGE SCALE GENOMIC DNA]</scope>
    <source>
        <strain evidence="6">JCM 17782</strain>
    </source>
</reference>
<dbReference type="EMBL" id="BAABGF010000051">
    <property type="protein sequence ID" value="GAA4294319.1"/>
    <property type="molecule type" value="Genomic_DNA"/>
</dbReference>